<name>A0A4R5CZM3_9FLAO</name>
<accession>A0A4R5CZM3</accession>
<dbReference type="EMBL" id="SMFO01000002">
    <property type="protein sequence ID" value="TDE05347.1"/>
    <property type="molecule type" value="Genomic_DNA"/>
</dbReference>
<dbReference type="RefSeq" id="WP_132109389.1">
    <property type="nucleotide sequence ID" value="NZ_SMFO01000002.1"/>
</dbReference>
<evidence type="ECO:0000313" key="1">
    <source>
        <dbReference type="EMBL" id="TDE05347.1"/>
    </source>
</evidence>
<keyword evidence="2" id="KW-1185">Reference proteome</keyword>
<reference evidence="1 2" key="1">
    <citation type="submission" date="2019-03" db="EMBL/GenBank/DDBJ databases">
        <title>Flavobacterium TSA-D2 sp. nov., isolated from arctic soil.</title>
        <authorList>
            <person name="Chaudhary D.K."/>
        </authorList>
    </citation>
    <scope>NUCLEOTIDE SEQUENCE [LARGE SCALE GENOMIC DNA]</scope>
    <source>
        <strain evidence="1 2">TSA-D2</strain>
    </source>
</reference>
<proteinExistence type="predicted"/>
<comment type="caution">
    <text evidence="1">The sequence shown here is derived from an EMBL/GenBank/DDBJ whole genome shotgun (WGS) entry which is preliminary data.</text>
</comment>
<organism evidence="1 2">
    <name type="scientific">Flavobacterium hiemivividum</name>
    <dbReference type="NCBI Taxonomy" id="2541734"/>
    <lineage>
        <taxon>Bacteria</taxon>
        <taxon>Pseudomonadati</taxon>
        <taxon>Bacteroidota</taxon>
        <taxon>Flavobacteriia</taxon>
        <taxon>Flavobacteriales</taxon>
        <taxon>Flavobacteriaceae</taxon>
        <taxon>Flavobacterium</taxon>
    </lineage>
</organism>
<protein>
    <submittedName>
        <fullName evidence="1">Uncharacterized protein</fullName>
    </submittedName>
</protein>
<dbReference type="Proteomes" id="UP000294597">
    <property type="component" value="Unassembled WGS sequence"/>
</dbReference>
<sequence length="234" mass="26247">MKKFYSGLSTLICFSFLFTLDSCTTDPSIVSSDTPEGVVSNKEILYYNSKKADTMPANTENPYDSDGRMYHELFKNNYESDGLQSLSSSVISRVESVAYAKTIFNIIQKKDNISVAVAEGISVNSDSTVSFSDIIANSSMTASAKLSLIDFIHSFLFLFKQEDRYAVLYDFVVQYERSILTDPIMTETDKQIILTTASFARHSAYETRTESTAIIDPDWRKLVTHLIGDSETIE</sequence>
<evidence type="ECO:0000313" key="2">
    <source>
        <dbReference type="Proteomes" id="UP000294597"/>
    </source>
</evidence>
<gene>
    <name evidence="1" type="ORF">E0F98_04330</name>
</gene>
<dbReference type="AlphaFoldDB" id="A0A4R5CZM3"/>